<dbReference type="RefSeq" id="WP_142912592.1">
    <property type="nucleotide sequence ID" value="NZ_JAPZLP010000006.1"/>
</dbReference>
<dbReference type="InterPro" id="IPR050155">
    <property type="entry name" value="HAD-like_hydrolase_sf"/>
</dbReference>
<dbReference type="SFLD" id="SFLDG01129">
    <property type="entry name" value="C1.5:_HAD__Beta-PGM__Phosphata"/>
    <property type="match status" value="1"/>
</dbReference>
<accession>A0ABY3BRY4</accession>
<dbReference type="Gene3D" id="3.40.50.1000">
    <property type="entry name" value="HAD superfamily/HAD-like"/>
    <property type="match status" value="1"/>
</dbReference>
<dbReference type="SFLD" id="SFLDS00003">
    <property type="entry name" value="Haloacid_Dehalogenase"/>
    <property type="match status" value="1"/>
</dbReference>
<keyword evidence="6" id="KW-1185">Reference proteome</keyword>
<evidence type="ECO:0000256" key="4">
    <source>
        <dbReference type="ARBA" id="ARBA00013078"/>
    </source>
</evidence>
<dbReference type="EMBL" id="SGNZ01000004">
    <property type="protein sequence ID" value="TRA94054.1"/>
    <property type="molecule type" value="Genomic_DNA"/>
</dbReference>
<dbReference type="EC" id="3.1.3.18" evidence="4"/>
<dbReference type="InterPro" id="IPR023214">
    <property type="entry name" value="HAD_sf"/>
</dbReference>
<reference evidence="5 6" key="1">
    <citation type="journal article" date="2019" name="Appl. Microbiol. Biotechnol.">
        <title>Differential efficiency of wild type rhizogenic strains for rol gene transformation of plants.</title>
        <authorList>
            <person name="Desmet S."/>
            <person name="De Keyser E."/>
            <person name="Van Vaerenbergh J."/>
            <person name="Baeyen S."/>
            <person name="Van Huylenbroeck J."/>
            <person name="Geelen D."/>
            <person name="Dhooghe E."/>
        </authorList>
    </citation>
    <scope>NUCLEOTIDE SEQUENCE [LARGE SCALE GENOMIC DNA]</scope>
    <source>
        <strain evidence="5 6">GBBC3283</strain>
    </source>
</reference>
<evidence type="ECO:0000256" key="1">
    <source>
        <dbReference type="ARBA" id="ARBA00000830"/>
    </source>
</evidence>
<evidence type="ECO:0000313" key="5">
    <source>
        <dbReference type="EMBL" id="TRA94054.1"/>
    </source>
</evidence>
<dbReference type="Pfam" id="PF00702">
    <property type="entry name" value="Hydrolase"/>
    <property type="match status" value="1"/>
</dbReference>
<evidence type="ECO:0000256" key="3">
    <source>
        <dbReference type="ARBA" id="ARBA00006171"/>
    </source>
</evidence>
<sequence length="279" mass="32106">MQSTLICDLDNTLYDWVAYFVPSFYAMTTAATRIIECDENDLLDQLRDVHQLHHNSEHPFALLETPLVQCWLTKGNTIAQLEPAFQAFSRERRKRLVAYPGVHETLKRLRSAKVRLIAHSDSNLFGVIDRLSRLQLTDYFDLVYCVESAVKPHPTGGPHSSRYKQFPEEKIKLLSRNEKKPNPAVLNHIVSENDLDRHTVAYIGDSLTKDILMAKSTGIVAYWAKYGTRIDAQLYSKLVRISHWTKYDVEQERNLLQAVENISPDYVCDSFEDVLVHLS</sequence>
<evidence type="ECO:0000313" key="6">
    <source>
        <dbReference type="Proteomes" id="UP000319481"/>
    </source>
</evidence>
<dbReference type="PANTHER" id="PTHR43434:SF1">
    <property type="entry name" value="PHOSPHOGLYCOLATE PHOSPHATASE"/>
    <property type="match status" value="1"/>
</dbReference>
<keyword evidence="5" id="KW-0378">Hydrolase</keyword>
<dbReference type="GO" id="GO:0016787">
    <property type="term" value="F:hydrolase activity"/>
    <property type="evidence" value="ECO:0007669"/>
    <property type="project" value="UniProtKB-KW"/>
</dbReference>
<name>A0ABY3BRY4_9HYPH</name>
<comment type="caution">
    <text evidence="5">The sequence shown here is derived from an EMBL/GenBank/DDBJ whole genome shotgun (WGS) entry which is preliminary data.</text>
</comment>
<evidence type="ECO:0000256" key="2">
    <source>
        <dbReference type="ARBA" id="ARBA00004818"/>
    </source>
</evidence>
<dbReference type="PANTHER" id="PTHR43434">
    <property type="entry name" value="PHOSPHOGLYCOLATE PHOSPHATASE"/>
    <property type="match status" value="1"/>
</dbReference>
<comment type="pathway">
    <text evidence="2">Organic acid metabolism; glycolate biosynthesis; glycolate from 2-phosphoglycolate: step 1/1.</text>
</comment>
<protein>
    <recommendedName>
        <fullName evidence="4">phosphoglycolate phosphatase</fullName>
        <ecNumber evidence="4">3.1.3.18</ecNumber>
    </recommendedName>
</protein>
<dbReference type="InterPro" id="IPR036412">
    <property type="entry name" value="HAD-like_sf"/>
</dbReference>
<dbReference type="Proteomes" id="UP000319481">
    <property type="component" value="Unassembled WGS sequence"/>
</dbReference>
<comment type="catalytic activity">
    <reaction evidence="1">
        <text>2-phosphoglycolate + H2O = glycolate + phosphate</text>
        <dbReference type="Rhea" id="RHEA:14369"/>
        <dbReference type="ChEBI" id="CHEBI:15377"/>
        <dbReference type="ChEBI" id="CHEBI:29805"/>
        <dbReference type="ChEBI" id="CHEBI:43474"/>
        <dbReference type="ChEBI" id="CHEBI:58033"/>
        <dbReference type="EC" id="3.1.3.18"/>
    </reaction>
</comment>
<organism evidence="5 6">
    <name type="scientific">Agrobacterium salinitolerans</name>
    <dbReference type="NCBI Taxonomy" id="1183413"/>
    <lineage>
        <taxon>Bacteria</taxon>
        <taxon>Pseudomonadati</taxon>
        <taxon>Pseudomonadota</taxon>
        <taxon>Alphaproteobacteria</taxon>
        <taxon>Hyphomicrobiales</taxon>
        <taxon>Rhizobiaceae</taxon>
        <taxon>Rhizobium/Agrobacterium group</taxon>
        <taxon>Agrobacterium</taxon>
    </lineage>
</organism>
<proteinExistence type="inferred from homology"/>
<dbReference type="SUPFAM" id="SSF56784">
    <property type="entry name" value="HAD-like"/>
    <property type="match status" value="1"/>
</dbReference>
<comment type="similarity">
    <text evidence="3">Belongs to the HAD-like hydrolase superfamily. CbbY/CbbZ/Gph/YieH family.</text>
</comment>
<gene>
    <name evidence="5" type="ORF">EXN23_10245</name>
</gene>